<sequence length="66" mass="7768">MSKTIVTEIEFEIKQTVYLRTDPDQLPRLVAYIIVGNKEVMYGIKQGEKYDIYHDYEITAEKNIIV</sequence>
<name>A0A9Q7E735_MYROD</name>
<evidence type="ECO:0000313" key="2">
    <source>
        <dbReference type="Proteomes" id="UP000596202"/>
    </source>
</evidence>
<gene>
    <name evidence="1" type="ORF">I6I88_12240</name>
</gene>
<dbReference type="RefSeq" id="WP_002986475.1">
    <property type="nucleotide sequence ID" value="NZ_CP068108.1"/>
</dbReference>
<accession>A0A9Q7E735</accession>
<dbReference type="AlphaFoldDB" id="A0A9Q7E735"/>
<dbReference type="GeneID" id="93528434"/>
<organism evidence="1 2">
    <name type="scientific">Myroides odoratus</name>
    <name type="common">Flavobacterium odoratum</name>
    <dbReference type="NCBI Taxonomy" id="256"/>
    <lineage>
        <taxon>Bacteria</taxon>
        <taxon>Pseudomonadati</taxon>
        <taxon>Bacteroidota</taxon>
        <taxon>Flavobacteriia</taxon>
        <taxon>Flavobacteriales</taxon>
        <taxon>Flavobacteriaceae</taxon>
        <taxon>Myroides</taxon>
    </lineage>
</organism>
<protein>
    <submittedName>
        <fullName evidence="1">Uncharacterized protein</fullName>
    </submittedName>
</protein>
<evidence type="ECO:0000313" key="1">
    <source>
        <dbReference type="EMBL" id="QQT98980.1"/>
    </source>
</evidence>
<dbReference type="OrthoDB" id="797696at2"/>
<reference evidence="1 2" key="1">
    <citation type="submission" date="2021-01" db="EMBL/GenBank/DDBJ databases">
        <title>FDA dAtabase for Regulatory Grade micrObial Sequences (FDA-ARGOS): Supporting development and validation of Infectious Disease Dx tests.</title>
        <authorList>
            <person name="Sproer C."/>
            <person name="Gronow S."/>
            <person name="Severitt S."/>
            <person name="Schroder I."/>
            <person name="Tallon L."/>
            <person name="Sadzewicz L."/>
            <person name="Zhao X."/>
            <person name="Boylan J."/>
            <person name="Ott S."/>
            <person name="Bowen H."/>
            <person name="Vavikolanu K."/>
            <person name="Mehta A."/>
            <person name="Aluvathingal J."/>
            <person name="Nadendla S."/>
            <person name="Lowell S."/>
            <person name="Myers T."/>
            <person name="Yan Y."/>
            <person name="Sichtig H."/>
        </authorList>
    </citation>
    <scope>NUCLEOTIDE SEQUENCE [LARGE SCALE GENOMIC DNA]</scope>
    <source>
        <strain evidence="1 2">FDAARGOS_1131</strain>
    </source>
</reference>
<dbReference type="Proteomes" id="UP000596202">
    <property type="component" value="Chromosome"/>
</dbReference>
<proteinExistence type="predicted"/>
<dbReference type="EMBL" id="CP068108">
    <property type="protein sequence ID" value="QQT98980.1"/>
    <property type="molecule type" value="Genomic_DNA"/>
</dbReference>